<protein>
    <submittedName>
        <fullName evidence="1">Uncharacterized protein</fullName>
    </submittedName>
</protein>
<dbReference type="AlphaFoldDB" id="A0A4Z0YPQ0"/>
<proteinExistence type="predicted"/>
<sequence length="520" mass="59343">MDVIQASTMHTPSHGIYQVSLDLMLDLCDHMSVSDVYHLARSNKSLWMSLESYLYKRAAKSCKEDPGRVPNIISYGIQTGWGLRALDLAIKACRLIWPCMLDGLDDCHAIPPLFEAVYRNRDNVFSLLEANLADLNIRYTSEYTDKIDKCSLTISYASICNFSRSGVVFGGSDGLHVRSMRFGSRMHRPTRSGEVRREQIFGVHKAECSGVGPANCNSILEVAILNRNLELTEKLLADPRIIVRPVALWRAFKCSSKAGIEAILASGRLEQTEVTQALNRYLYEISGFKGYAGWIEYLVSVGAGAQQPCYYPTNWGPQPLFENSLSRAVRCGCHGNVEKLLGLFIFDNDYLMRVLTMCVENDDRLQITKLILERTNSNATSWKETYATAIEKRELLRVSNEGTIRFLLNYCHELMQSGVDLDLNAPMRRSRKTLLEDVLVTMMDKAAFYRVTRHFIKPNDFVRPLFQFGIDATLLSTEGWKLYRRYFKEFIQTRERRDEILSSYRQDETDIHAVFPNMTA</sequence>
<dbReference type="OrthoDB" id="4779939at2759"/>
<gene>
    <name evidence="1" type="ORF">E0Z10_g10182</name>
</gene>
<keyword evidence="2" id="KW-1185">Reference proteome</keyword>
<reference evidence="1 2" key="1">
    <citation type="submission" date="2019-03" db="EMBL/GenBank/DDBJ databases">
        <title>Draft genome sequence of Xylaria hypoxylon DSM 108379, a ubiquitous saprotrophic-parasitic fungi on hardwood.</title>
        <authorList>
            <person name="Buettner E."/>
            <person name="Leonhardt S."/>
            <person name="Gebauer A.M."/>
            <person name="Liers C."/>
            <person name="Hofrichter M."/>
            <person name="Kellner H."/>
        </authorList>
    </citation>
    <scope>NUCLEOTIDE SEQUENCE [LARGE SCALE GENOMIC DNA]</scope>
    <source>
        <strain evidence="1 2">DSM 108379</strain>
    </source>
</reference>
<comment type="caution">
    <text evidence="1">The sequence shown here is derived from an EMBL/GenBank/DDBJ whole genome shotgun (WGS) entry which is preliminary data.</text>
</comment>
<name>A0A4Z0YPQ0_9PEZI</name>
<accession>A0A4Z0YPQ0</accession>
<evidence type="ECO:0000313" key="1">
    <source>
        <dbReference type="EMBL" id="TGJ78582.1"/>
    </source>
</evidence>
<evidence type="ECO:0000313" key="2">
    <source>
        <dbReference type="Proteomes" id="UP000297716"/>
    </source>
</evidence>
<dbReference type="STRING" id="37992.A0A4Z0YPQ0"/>
<dbReference type="Proteomes" id="UP000297716">
    <property type="component" value="Unassembled WGS sequence"/>
</dbReference>
<organism evidence="1 2">
    <name type="scientific">Xylaria hypoxylon</name>
    <dbReference type="NCBI Taxonomy" id="37992"/>
    <lineage>
        <taxon>Eukaryota</taxon>
        <taxon>Fungi</taxon>
        <taxon>Dikarya</taxon>
        <taxon>Ascomycota</taxon>
        <taxon>Pezizomycotina</taxon>
        <taxon>Sordariomycetes</taxon>
        <taxon>Xylariomycetidae</taxon>
        <taxon>Xylariales</taxon>
        <taxon>Xylariaceae</taxon>
        <taxon>Xylaria</taxon>
    </lineage>
</organism>
<dbReference type="EMBL" id="SKBN01000372">
    <property type="protein sequence ID" value="TGJ78582.1"/>
    <property type="molecule type" value="Genomic_DNA"/>
</dbReference>